<keyword evidence="4" id="KW-0712">Selenocysteine</keyword>
<evidence type="ECO:0000259" key="8">
    <source>
        <dbReference type="Pfam" id="PF04592"/>
    </source>
</evidence>
<evidence type="ECO:0000256" key="4">
    <source>
        <dbReference type="ARBA" id="ARBA00022933"/>
    </source>
</evidence>
<evidence type="ECO:0000256" key="1">
    <source>
        <dbReference type="ARBA" id="ARBA00004613"/>
    </source>
</evidence>
<sequence>MCHPIERCLGSAKMGLWTPLFAAFLGLMSVAVTDEEGVSRICQPAPPWKIEGLSPMQDQLGRVAVASRLGGLRAKLSRRGLSEVGFLIVNEKEPQARAMYWELKRKAPKGVPVYQQDPLQQDVWETLGGDKDDFLIYDRCGKLTFHIPLPYSFLHRPYIEAAVLATYHKDICGNCSFHLNSTLTAGPNGKNVTSINATATDSLMAQGAPEIGHTNTTGQHSHPDMEPPVKNIQHHHHGDHHSHKGKGHEHPHSHH</sequence>
<feature type="domain" description="Selenoprotein P N-terminal" evidence="8">
    <location>
        <begin position="39"/>
        <end position="252"/>
    </location>
</feature>
<keyword evidence="2" id="KW-0964">Secreted</keyword>
<feature type="compositionally biased region" description="Basic residues" evidence="6">
    <location>
        <begin position="232"/>
        <end position="255"/>
    </location>
</feature>
<evidence type="ECO:0000313" key="9">
    <source>
        <dbReference type="EMBL" id="KAK6484252.1"/>
    </source>
</evidence>
<dbReference type="Pfam" id="PF04592">
    <property type="entry name" value="SelP_N"/>
    <property type="match status" value="1"/>
</dbReference>
<evidence type="ECO:0000256" key="7">
    <source>
        <dbReference type="SAM" id="SignalP"/>
    </source>
</evidence>
<evidence type="ECO:0000313" key="10">
    <source>
        <dbReference type="Proteomes" id="UP001369086"/>
    </source>
</evidence>
<proteinExistence type="predicted"/>
<keyword evidence="5" id="KW-0325">Glycoprotein</keyword>
<feature type="chain" id="PRO_5045082583" evidence="7">
    <location>
        <begin position="34"/>
        <end position="255"/>
    </location>
</feature>
<keyword evidence="3 7" id="KW-0732">Signal</keyword>
<dbReference type="Proteomes" id="UP001369086">
    <property type="component" value="Unassembled WGS sequence"/>
</dbReference>
<evidence type="ECO:0000256" key="3">
    <source>
        <dbReference type="ARBA" id="ARBA00022729"/>
    </source>
</evidence>
<dbReference type="InterPro" id="IPR007671">
    <property type="entry name" value="Selenoprotein-P_N"/>
</dbReference>
<dbReference type="PANTHER" id="PTHR10105:SF4">
    <property type="entry name" value="SELENOPROTEIN P2"/>
    <property type="match status" value="1"/>
</dbReference>
<protein>
    <submittedName>
        <fullName evidence="9">Selenoprotein Pb-like</fullName>
    </submittedName>
</protein>
<feature type="region of interest" description="Disordered" evidence="6">
    <location>
        <begin position="208"/>
        <end position="255"/>
    </location>
</feature>
<accession>A0ABR0ZHH1</accession>
<keyword evidence="10" id="KW-1185">Reference proteome</keyword>
<feature type="signal peptide" evidence="7">
    <location>
        <begin position="1"/>
        <end position="33"/>
    </location>
</feature>
<organism evidence="9 10">
    <name type="scientific">Huso huso</name>
    <name type="common">Beluga</name>
    <name type="synonym">Acipenser huso</name>
    <dbReference type="NCBI Taxonomy" id="61971"/>
    <lineage>
        <taxon>Eukaryota</taxon>
        <taxon>Metazoa</taxon>
        <taxon>Chordata</taxon>
        <taxon>Craniata</taxon>
        <taxon>Vertebrata</taxon>
        <taxon>Euteleostomi</taxon>
        <taxon>Actinopterygii</taxon>
        <taxon>Chondrostei</taxon>
        <taxon>Acipenseriformes</taxon>
        <taxon>Acipenseridae</taxon>
        <taxon>Huso</taxon>
    </lineage>
</organism>
<evidence type="ECO:0000256" key="2">
    <source>
        <dbReference type="ARBA" id="ARBA00022525"/>
    </source>
</evidence>
<comment type="subcellular location">
    <subcellularLocation>
        <location evidence="1">Secreted</location>
    </subcellularLocation>
</comment>
<dbReference type="EMBL" id="JAHFZB010000011">
    <property type="protein sequence ID" value="KAK6484252.1"/>
    <property type="molecule type" value="Genomic_DNA"/>
</dbReference>
<comment type="caution">
    <text evidence="9">The sequence shown here is derived from an EMBL/GenBank/DDBJ whole genome shotgun (WGS) entry which is preliminary data.</text>
</comment>
<reference evidence="9 10" key="1">
    <citation type="submission" date="2021-05" db="EMBL/GenBank/DDBJ databases">
        <authorList>
            <person name="Zahm M."/>
            <person name="Klopp C."/>
            <person name="Cabau C."/>
            <person name="Kuhl H."/>
            <person name="Suciu R."/>
            <person name="Ciorpac M."/>
            <person name="Holostenco D."/>
            <person name="Gessner J."/>
            <person name="Wuertz S."/>
            <person name="Hohne C."/>
            <person name="Stock M."/>
            <person name="Gislard M."/>
            <person name="Lluch J."/>
            <person name="Milhes M."/>
            <person name="Lampietro C."/>
            <person name="Lopez Roques C."/>
            <person name="Donnadieu C."/>
            <person name="Du K."/>
            <person name="Schartl M."/>
            <person name="Guiguen Y."/>
        </authorList>
    </citation>
    <scope>NUCLEOTIDE SEQUENCE [LARGE SCALE GENOMIC DNA]</scope>
    <source>
        <strain evidence="9">Hh-F2</strain>
        <tissue evidence="9">Blood</tissue>
    </source>
</reference>
<evidence type="ECO:0000256" key="5">
    <source>
        <dbReference type="ARBA" id="ARBA00023180"/>
    </source>
</evidence>
<name>A0ABR0ZHH1_HUSHU</name>
<evidence type="ECO:0000256" key="6">
    <source>
        <dbReference type="SAM" id="MobiDB-lite"/>
    </source>
</evidence>
<dbReference type="PANTHER" id="PTHR10105">
    <property type="entry name" value="SELENOPROTEIN P"/>
    <property type="match status" value="1"/>
</dbReference>
<gene>
    <name evidence="9" type="ORF">HHUSO_G13983</name>
</gene>
<dbReference type="InterPro" id="IPR037941">
    <property type="entry name" value="SeP"/>
</dbReference>